<proteinExistence type="predicted"/>
<dbReference type="PROSITE" id="PS50206">
    <property type="entry name" value="RHODANESE_3"/>
    <property type="match status" value="1"/>
</dbReference>
<accession>A0A4Y9SIW3</accession>
<organism evidence="2 3">
    <name type="scientific">Zemynaea arenosa</name>
    <dbReference type="NCBI Taxonomy" id="2561931"/>
    <lineage>
        <taxon>Bacteria</taxon>
        <taxon>Pseudomonadati</taxon>
        <taxon>Pseudomonadota</taxon>
        <taxon>Betaproteobacteria</taxon>
        <taxon>Burkholderiales</taxon>
        <taxon>Oxalobacteraceae</taxon>
        <taxon>Telluria group</taxon>
        <taxon>Zemynaea</taxon>
    </lineage>
</organism>
<dbReference type="CDD" id="cd00158">
    <property type="entry name" value="RHOD"/>
    <property type="match status" value="1"/>
</dbReference>
<dbReference type="InterPro" id="IPR001763">
    <property type="entry name" value="Rhodanese-like_dom"/>
</dbReference>
<evidence type="ECO:0000313" key="2">
    <source>
        <dbReference type="EMBL" id="TFW22159.1"/>
    </source>
</evidence>
<keyword evidence="3" id="KW-1185">Reference proteome</keyword>
<name>A0A4Y9SIW3_9BURK</name>
<evidence type="ECO:0000313" key="3">
    <source>
        <dbReference type="Proteomes" id="UP000298438"/>
    </source>
</evidence>
<evidence type="ECO:0000259" key="1">
    <source>
        <dbReference type="PROSITE" id="PS50206"/>
    </source>
</evidence>
<dbReference type="Gene3D" id="3.40.250.10">
    <property type="entry name" value="Rhodanese-like domain"/>
    <property type="match status" value="1"/>
</dbReference>
<reference evidence="2 3" key="1">
    <citation type="submission" date="2019-03" db="EMBL/GenBank/DDBJ databases">
        <title>Draft Genome Sequence of Massilia arenosa sp. nov., a Novel Massilia Species Isolated from a Sandy-loam Maize Soil.</title>
        <authorList>
            <person name="Raths R."/>
            <person name="Peta V."/>
            <person name="Bucking H."/>
        </authorList>
    </citation>
    <scope>NUCLEOTIDE SEQUENCE [LARGE SCALE GENOMIC DNA]</scope>
    <source>
        <strain evidence="2 3">MC02</strain>
    </source>
</reference>
<dbReference type="AlphaFoldDB" id="A0A4Y9SIW3"/>
<dbReference type="RefSeq" id="WP_135206756.1">
    <property type="nucleotide sequence ID" value="NZ_SPVF01000109.1"/>
</dbReference>
<gene>
    <name evidence="2" type="ORF">E4L96_08260</name>
</gene>
<sequence>MKFLLDHIFLVVIAVVSGGALLLPSVRAGGGRRSSSVEVTQLINRGKTLILDVRTAEEFAKGHLREAKNIPLAELGSRIGELDKSKGKTVVLVCQSGARAGKAANQLKAAGFTDVTTLDGGMAAWQTAGLPVAK</sequence>
<dbReference type="PANTHER" id="PTHR43031">
    <property type="entry name" value="FAD-DEPENDENT OXIDOREDUCTASE"/>
    <property type="match status" value="1"/>
</dbReference>
<dbReference type="Proteomes" id="UP000298438">
    <property type="component" value="Unassembled WGS sequence"/>
</dbReference>
<dbReference type="InterPro" id="IPR036873">
    <property type="entry name" value="Rhodanese-like_dom_sf"/>
</dbReference>
<dbReference type="SMART" id="SM00450">
    <property type="entry name" value="RHOD"/>
    <property type="match status" value="1"/>
</dbReference>
<dbReference type="PANTHER" id="PTHR43031:SF18">
    <property type="entry name" value="RHODANESE-RELATED SULFURTRANSFERASES"/>
    <property type="match status" value="1"/>
</dbReference>
<dbReference type="SUPFAM" id="SSF52821">
    <property type="entry name" value="Rhodanese/Cell cycle control phosphatase"/>
    <property type="match status" value="1"/>
</dbReference>
<comment type="caution">
    <text evidence="2">The sequence shown here is derived from an EMBL/GenBank/DDBJ whole genome shotgun (WGS) entry which is preliminary data.</text>
</comment>
<dbReference type="InterPro" id="IPR050229">
    <property type="entry name" value="GlpE_sulfurtransferase"/>
</dbReference>
<feature type="domain" description="Rhodanese" evidence="1">
    <location>
        <begin position="44"/>
        <end position="134"/>
    </location>
</feature>
<dbReference type="OrthoDB" id="1445766at2"/>
<dbReference type="Pfam" id="PF00581">
    <property type="entry name" value="Rhodanese"/>
    <property type="match status" value="1"/>
</dbReference>
<dbReference type="EMBL" id="SPVF01000109">
    <property type="protein sequence ID" value="TFW22159.1"/>
    <property type="molecule type" value="Genomic_DNA"/>
</dbReference>
<protein>
    <submittedName>
        <fullName evidence="2">Rhodanese-like domain-containing protein</fullName>
    </submittedName>
</protein>